<proteinExistence type="predicted"/>
<name>A0A2A7S8N6_BURGA</name>
<gene>
    <name evidence="1" type="ORF">CRM94_37540</name>
</gene>
<accession>A0A2A7S8N6</accession>
<reference evidence="2" key="1">
    <citation type="submission" date="2017-09" db="EMBL/GenBank/DDBJ databases">
        <title>FDA dAtabase for Regulatory Grade micrObial Sequences (FDA-ARGOS): Supporting development and validation of Infectious Disease Dx tests.</title>
        <authorList>
            <person name="Minogue T."/>
            <person name="Wolcott M."/>
            <person name="Wasieloski L."/>
            <person name="Aguilar W."/>
            <person name="Moore D."/>
            <person name="Tallon L."/>
            <person name="Sadzewicz L."/>
            <person name="Ott S."/>
            <person name="Zhao X."/>
            <person name="Nagaraj S."/>
            <person name="Vavikolanu K."/>
            <person name="Aluvathingal J."/>
            <person name="Nadendla S."/>
            <person name="Sichtig H."/>
        </authorList>
    </citation>
    <scope>NUCLEOTIDE SEQUENCE [LARGE SCALE GENOMIC DNA]</scope>
    <source>
        <strain evidence="2">FDAARGOS_390</strain>
    </source>
</reference>
<dbReference type="RefSeq" id="WP_096749886.1">
    <property type="nucleotide sequence ID" value="NZ_CADEPO010000030.1"/>
</dbReference>
<dbReference type="PROSITE" id="PS51257">
    <property type="entry name" value="PROKAR_LIPOPROTEIN"/>
    <property type="match status" value="1"/>
</dbReference>
<evidence type="ECO:0000313" key="2">
    <source>
        <dbReference type="Proteomes" id="UP000220629"/>
    </source>
</evidence>
<dbReference type="Proteomes" id="UP000220629">
    <property type="component" value="Unassembled WGS sequence"/>
</dbReference>
<protein>
    <submittedName>
        <fullName evidence="1">Uncharacterized protein</fullName>
    </submittedName>
</protein>
<sequence length="240" mass="24414">MTPAVKLALLTLPPIVAACLGALVAALRPPRPATSSLIQHFTAGIVFSAAALELLPKDRTYASLPVVVGFALGLGLMLAIRALSRVVETRLETARLPVSLIIVTAIDLLIDGLVLGIAFSAGDQTGLILTVALTLEVLFLALSVSAALAAAGIGRTLAIAIPMAMSALLSLAAVVGNAVFSGLPPTPYAALLGLGTVALLYLVTEELLTEAHEVPDTPLATAAFFVGFVVFFLLEGAVGG</sequence>
<comment type="caution">
    <text evidence="1">The sequence shown here is derived from an EMBL/GenBank/DDBJ whole genome shotgun (WGS) entry which is preliminary data.</text>
</comment>
<organism evidence="1 2">
    <name type="scientific">Burkholderia gladioli</name>
    <name type="common">Pseudomonas marginata</name>
    <name type="synonym">Phytomonas marginata</name>
    <dbReference type="NCBI Taxonomy" id="28095"/>
    <lineage>
        <taxon>Bacteria</taxon>
        <taxon>Pseudomonadati</taxon>
        <taxon>Pseudomonadota</taxon>
        <taxon>Betaproteobacteria</taxon>
        <taxon>Burkholderiales</taxon>
        <taxon>Burkholderiaceae</taxon>
        <taxon>Burkholderia</taxon>
    </lineage>
</organism>
<evidence type="ECO:0000313" key="1">
    <source>
        <dbReference type="EMBL" id="PEH39931.1"/>
    </source>
</evidence>
<dbReference type="AlphaFoldDB" id="A0A2A7S8N6"/>
<dbReference type="EMBL" id="PDDY01000004">
    <property type="protein sequence ID" value="PEH39931.1"/>
    <property type="molecule type" value="Genomic_DNA"/>
</dbReference>